<dbReference type="EMBL" id="GL888207">
    <property type="protein sequence ID" value="EGI65045.1"/>
    <property type="molecule type" value="Genomic_DNA"/>
</dbReference>
<evidence type="ECO:0000313" key="2">
    <source>
        <dbReference type="Proteomes" id="UP000007755"/>
    </source>
</evidence>
<protein>
    <submittedName>
        <fullName evidence="1">Uncharacterized protein</fullName>
    </submittedName>
</protein>
<name>F4WL82_ACREC</name>
<organism evidence="2">
    <name type="scientific">Acromyrmex echinatior</name>
    <name type="common">Panamanian leafcutter ant</name>
    <name type="synonym">Acromyrmex octospinosus echinatior</name>
    <dbReference type="NCBI Taxonomy" id="103372"/>
    <lineage>
        <taxon>Eukaryota</taxon>
        <taxon>Metazoa</taxon>
        <taxon>Ecdysozoa</taxon>
        <taxon>Arthropoda</taxon>
        <taxon>Hexapoda</taxon>
        <taxon>Insecta</taxon>
        <taxon>Pterygota</taxon>
        <taxon>Neoptera</taxon>
        <taxon>Endopterygota</taxon>
        <taxon>Hymenoptera</taxon>
        <taxon>Apocrita</taxon>
        <taxon>Aculeata</taxon>
        <taxon>Formicoidea</taxon>
        <taxon>Formicidae</taxon>
        <taxon>Myrmicinae</taxon>
        <taxon>Acromyrmex</taxon>
    </lineage>
</organism>
<sequence>MSSDTGRPKSMRKMLNRVLLVSSIVSTLRARIGNRFAMFERHGERSSTEENQPTKIYEMPKNYLGNQRLFLPWENYNARLLPKRSLSKPKTLWHVVQPCTFLKSPPLGLTGTCHFYCRRTPAGRETGILGSAWIGSVSIAPRRVFRAHDTSTSYPGITFRIIRHLLSSEGLLVTQIPIDRRSTVSVVQLKPSERKRVLHSLGVSFIINNPIVNRVPKVPRENGDVTKRTNVRVFHRVVDAVRSKKCRRNESFYAYPSHY</sequence>
<reference evidence="1" key="1">
    <citation type="submission" date="2011-02" db="EMBL/GenBank/DDBJ databases">
        <title>The genome of the leaf-cutting ant Acromyrmex echinatior suggests key adaptations to social evolution and fungus farming.</title>
        <authorList>
            <person name="Nygaard S."/>
            <person name="Zhang G."/>
        </authorList>
    </citation>
    <scope>NUCLEOTIDE SEQUENCE</scope>
</reference>
<evidence type="ECO:0000313" key="1">
    <source>
        <dbReference type="EMBL" id="EGI65045.1"/>
    </source>
</evidence>
<proteinExistence type="predicted"/>
<accession>F4WL82</accession>
<dbReference type="AlphaFoldDB" id="F4WL82"/>
<keyword evidence="2" id="KW-1185">Reference proteome</keyword>
<dbReference type="InParanoid" id="F4WL82"/>
<gene>
    <name evidence="1" type="ORF">G5I_06506</name>
</gene>
<dbReference type="Proteomes" id="UP000007755">
    <property type="component" value="Unassembled WGS sequence"/>
</dbReference>